<sequence>MGICYELRSVQTEALRSEGAAISASPANTSSDNIQDYLQLGACWRCLQQALDVDGVNAGPAARLVRTPPHHPGQPWVAVSGTLTAAEVKEIAQHLTEILDARGSARSEDWCSSAYANTLNCEALARCLRFTIGLREAGLGLEWRIG</sequence>
<evidence type="ECO:0000313" key="2">
    <source>
        <dbReference type="Proteomes" id="UP001501697"/>
    </source>
</evidence>
<dbReference type="EMBL" id="BAAAYU010000005">
    <property type="protein sequence ID" value="GAA3632436.1"/>
    <property type="molecule type" value="Genomic_DNA"/>
</dbReference>
<proteinExistence type="predicted"/>
<name>A0ABP7AH84_9MICO</name>
<evidence type="ECO:0000313" key="1">
    <source>
        <dbReference type="EMBL" id="GAA3632436.1"/>
    </source>
</evidence>
<dbReference type="Proteomes" id="UP001501697">
    <property type="component" value="Unassembled WGS sequence"/>
</dbReference>
<organism evidence="1 2">
    <name type="scientific">Microbacterium awajiense</name>
    <dbReference type="NCBI Taxonomy" id="415214"/>
    <lineage>
        <taxon>Bacteria</taxon>
        <taxon>Bacillati</taxon>
        <taxon>Actinomycetota</taxon>
        <taxon>Actinomycetes</taxon>
        <taxon>Micrococcales</taxon>
        <taxon>Microbacteriaceae</taxon>
        <taxon>Microbacterium</taxon>
    </lineage>
</organism>
<protein>
    <submittedName>
        <fullName evidence="1">Uncharacterized protein</fullName>
    </submittedName>
</protein>
<keyword evidence="2" id="KW-1185">Reference proteome</keyword>
<reference evidence="2" key="1">
    <citation type="journal article" date="2019" name="Int. J. Syst. Evol. Microbiol.">
        <title>The Global Catalogue of Microorganisms (GCM) 10K type strain sequencing project: providing services to taxonomists for standard genome sequencing and annotation.</title>
        <authorList>
            <consortium name="The Broad Institute Genomics Platform"/>
            <consortium name="The Broad Institute Genome Sequencing Center for Infectious Disease"/>
            <person name="Wu L."/>
            <person name="Ma J."/>
        </authorList>
    </citation>
    <scope>NUCLEOTIDE SEQUENCE [LARGE SCALE GENOMIC DNA]</scope>
    <source>
        <strain evidence="2">JCM 16544</strain>
    </source>
</reference>
<comment type="caution">
    <text evidence="1">The sequence shown here is derived from an EMBL/GenBank/DDBJ whole genome shotgun (WGS) entry which is preliminary data.</text>
</comment>
<accession>A0ABP7AH84</accession>
<gene>
    <name evidence="1" type="ORF">GCM10022200_14190</name>
</gene>